<gene>
    <name evidence="1" type="ORF">MRATA1EN22A_LOCUS12887</name>
</gene>
<evidence type="ECO:0000313" key="1">
    <source>
        <dbReference type="EMBL" id="CAN0156719.1"/>
    </source>
</evidence>
<protein>
    <submittedName>
        <fullName evidence="1">Uncharacterized protein</fullName>
    </submittedName>
</protein>
<evidence type="ECO:0000313" key="2">
    <source>
        <dbReference type="Proteomes" id="UP001162501"/>
    </source>
</evidence>
<reference evidence="1" key="2">
    <citation type="submission" date="2025-03" db="EMBL/GenBank/DDBJ databases">
        <authorList>
            <consortium name="ELIXIR-Norway"/>
            <consortium name="Elixir Norway"/>
        </authorList>
    </citation>
    <scope>NUCLEOTIDE SEQUENCE</scope>
</reference>
<dbReference type="EMBL" id="OX596106">
    <property type="protein sequence ID" value="CAN0156719.1"/>
    <property type="molecule type" value="Genomic_DNA"/>
</dbReference>
<accession>A0AC59Z1U8</accession>
<name>A0AC59Z1U8_RANTA</name>
<dbReference type="Proteomes" id="UP001162501">
    <property type="component" value="Chromosome 22"/>
</dbReference>
<proteinExistence type="predicted"/>
<organism evidence="1 2">
    <name type="scientific">Rangifer tarandus platyrhynchus</name>
    <name type="common">Svalbard reindeer</name>
    <dbReference type="NCBI Taxonomy" id="3082113"/>
    <lineage>
        <taxon>Eukaryota</taxon>
        <taxon>Metazoa</taxon>
        <taxon>Chordata</taxon>
        <taxon>Craniata</taxon>
        <taxon>Vertebrata</taxon>
        <taxon>Euteleostomi</taxon>
        <taxon>Mammalia</taxon>
        <taxon>Eutheria</taxon>
        <taxon>Laurasiatheria</taxon>
        <taxon>Artiodactyla</taxon>
        <taxon>Ruminantia</taxon>
        <taxon>Pecora</taxon>
        <taxon>Cervidae</taxon>
        <taxon>Odocoileinae</taxon>
        <taxon>Rangifer</taxon>
    </lineage>
</organism>
<reference evidence="1" key="1">
    <citation type="submission" date="2023-05" db="EMBL/GenBank/DDBJ databases">
        <authorList>
            <consortium name="ELIXIR-Norway"/>
        </authorList>
    </citation>
    <scope>NUCLEOTIDE SEQUENCE</scope>
</reference>
<sequence>MGLEPVQLQLLTFHTPRREFRVESEAPCAPGHAGFSASSSALPSAVRVQIVTSSRGRGRGGAGGGAAAALSEPIPRPPPARPAHRCQSASEARARPPVHAGAP</sequence>